<accession>A0A1J9QFV5</accession>
<keyword evidence="9" id="KW-1185">Reference proteome</keyword>
<dbReference type="OrthoDB" id="288590at2759"/>
<feature type="region of interest" description="Disordered" evidence="6">
    <location>
        <begin position="358"/>
        <end position="409"/>
    </location>
</feature>
<dbReference type="STRING" id="1658174.A0A1J9QFV5"/>
<reference evidence="8 9" key="1">
    <citation type="submission" date="2015-08" db="EMBL/GenBank/DDBJ databases">
        <title>Emmonsia species relationships and genome sequence.</title>
        <authorList>
            <person name="Cuomo C.A."/>
            <person name="Schwartz I.S."/>
            <person name="Kenyon C."/>
            <person name="De Hoog G.S."/>
            <person name="Govender N.P."/>
            <person name="Botha A."/>
            <person name="Moreno L."/>
            <person name="De Vries M."/>
            <person name="Munoz J.F."/>
            <person name="Stielow J.B."/>
        </authorList>
    </citation>
    <scope>NUCLEOTIDE SEQUENCE [LARGE SCALE GENOMIC DNA]</scope>
    <source>
        <strain evidence="8 9">EI222</strain>
    </source>
</reference>
<keyword evidence="3 5" id="KW-0560">Oxidoreductase</keyword>
<organism evidence="8 9">
    <name type="scientific">Blastomyces percursus</name>
    <dbReference type="NCBI Taxonomy" id="1658174"/>
    <lineage>
        <taxon>Eukaryota</taxon>
        <taxon>Fungi</taxon>
        <taxon>Dikarya</taxon>
        <taxon>Ascomycota</taxon>
        <taxon>Pezizomycotina</taxon>
        <taxon>Eurotiomycetes</taxon>
        <taxon>Eurotiomycetidae</taxon>
        <taxon>Onygenales</taxon>
        <taxon>Ajellomycetaceae</taxon>
        <taxon>Blastomyces</taxon>
    </lineage>
</organism>
<evidence type="ECO:0000313" key="8">
    <source>
        <dbReference type="EMBL" id="OJD27377.1"/>
    </source>
</evidence>
<evidence type="ECO:0000256" key="5">
    <source>
        <dbReference type="RuleBase" id="RU003682"/>
    </source>
</evidence>
<name>A0A1J9QFV5_9EURO</name>
<dbReference type="AlphaFoldDB" id="A0A1J9QFV5"/>
<dbReference type="PANTHER" id="PTHR10209:SF886">
    <property type="entry name" value="UPF0676 PROTEIN C1494.01"/>
    <property type="match status" value="1"/>
</dbReference>
<dbReference type="GO" id="GO:0016491">
    <property type="term" value="F:oxidoreductase activity"/>
    <property type="evidence" value="ECO:0007669"/>
    <property type="project" value="UniProtKB-KW"/>
</dbReference>
<dbReference type="Proteomes" id="UP000242791">
    <property type="component" value="Unassembled WGS sequence"/>
</dbReference>
<dbReference type="InterPro" id="IPR044861">
    <property type="entry name" value="IPNS-like_FE2OG_OXY"/>
</dbReference>
<dbReference type="SUPFAM" id="SSF51197">
    <property type="entry name" value="Clavaminate synthase-like"/>
    <property type="match status" value="1"/>
</dbReference>
<dbReference type="PROSITE" id="PS51471">
    <property type="entry name" value="FE2OG_OXY"/>
    <property type="match status" value="1"/>
</dbReference>
<evidence type="ECO:0000256" key="3">
    <source>
        <dbReference type="ARBA" id="ARBA00023002"/>
    </source>
</evidence>
<dbReference type="GO" id="GO:0046872">
    <property type="term" value="F:metal ion binding"/>
    <property type="evidence" value="ECO:0007669"/>
    <property type="project" value="UniProtKB-KW"/>
</dbReference>
<dbReference type="EMBL" id="LGTZ01000106">
    <property type="protein sequence ID" value="OJD27377.1"/>
    <property type="molecule type" value="Genomic_DNA"/>
</dbReference>
<dbReference type="VEuPathDB" id="FungiDB:ACJ73_01222"/>
<proteinExistence type="inferred from homology"/>
<evidence type="ECO:0000313" key="9">
    <source>
        <dbReference type="Proteomes" id="UP000242791"/>
    </source>
</evidence>
<dbReference type="Pfam" id="PF03171">
    <property type="entry name" value="2OG-FeII_Oxy"/>
    <property type="match status" value="1"/>
</dbReference>
<protein>
    <recommendedName>
        <fullName evidence="7">Fe2OG dioxygenase domain-containing protein</fullName>
    </recommendedName>
</protein>
<gene>
    <name evidence="8" type="ORF">ACJ73_01222</name>
</gene>
<dbReference type="InterPro" id="IPR027443">
    <property type="entry name" value="IPNS-like_sf"/>
</dbReference>
<feature type="domain" description="Fe2OG dioxygenase" evidence="7">
    <location>
        <begin position="196"/>
        <end position="340"/>
    </location>
</feature>
<evidence type="ECO:0000256" key="1">
    <source>
        <dbReference type="ARBA" id="ARBA00008056"/>
    </source>
</evidence>
<dbReference type="Gene3D" id="2.60.120.330">
    <property type="entry name" value="B-lactam Antibiotic, Isopenicillin N Synthase, Chain"/>
    <property type="match status" value="1"/>
</dbReference>
<dbReference type="InterPro" id="IPR026992">
    <property type="entry name" value="DIOX_N"/>
</dbReference>
<evidence type="ECO:0000256" key="6">
    <source>
        <dbReference type="SAM" id="MobiDB-lite"/>
    </source>
</evidence>
<dbReference type="PANTHER" id="PTHR10209">
    <property type="entry name" value="OXIDOREDUCTASE, 2OG-FE II OXYGENASE FAMILY PROTEIN"/>
    <property type="match status" value="1"/>
</dbReference>
<dbReference type="Pfam" id="PF14226">
    <property type="entry name" value="DIOX_N"/>
    <property type="match status" value="1"/>
</dbReference>
<sequence>MAENNPARAAPVQLPVINISKATPAVGTAMIDAATKYGFFYVDSASSDFSNDDVEGAFAMAREFFASPYEEKAAVAIGTNNRGWSGMHAETLDPEHQQILTRFPQSRSHVLPYTLDIQKNGFRLTIINQSRAMNFGEFKDDKPQQELPKSLVPHEAELARFMDLCRKTCNQILALLALGLDIPENWFTSRHDPAVGPSGCTFRFLYYPSIDSPASSTFKHGVDVRAGAHSDYGSITLLFQRDGQPGLEILTPTGEWAPVPVRPVVSDSDGDSGVTDAIFPPILINIGDLLSYWTAGLLKSTVHRVVFPQELQRQQQQQQEEKDGGARSCDRYSMAYFCHPVNNTELVPLPSQLVEARRKQNTMATTDGQQRLGDNGGNSGDAGEAPLTAREHLAGRLAATYGGSKEEYQ</sequence>
<dbReference type="InterPro" id="IPR005123">
    <property type="entry name" value="Oxoglu/Fe-dep_dioxygenase_dom"/>
</dbReference>
<comment type="caution">
    <text evidence="8">The sequence shown here is derived from an EMBL/GenBank/DDBJ whole genome shotgun (WGS) entry which is preliminary data.</text>
</comment>
<evidence type="ECO:0000256" key="2">
    <source>
        <dbReference type="ARBA" id="ARBA00022723"/>
    </source>
</evidence>
<dbReference type="GO" id="GO:0044283">
    <property type="term" value="P:small molecule biosynthetic process"/>
    <property type="evidence" value="ECO:0007669"/>
    <property type="project" value="UniProtKB-ARBA"/>
</dbReference>
<evidence type="ECO:0000256" key="4">
    <source>
        <dbReference type="ARBA" id="ARBA00023004"/>
    </source>
</evidence>
<keyword evidence="2 5" id="KW-0479">Metal-binding</keyword>
<comment type="similarity">
    <text evidence="1 5">Belongs to the iron/ascorbate-dependent oxidoreductase family.</text>
</comment>
<keyword evidence="4 5" id="KW-0408">Iron</keyword>
<evidence type="ECO:0000259" key="7">
    <source>
        <dbReference type="PROSITE" id="PS51471"/>
    </source>
</evidence>